<dbReference type="NCBIfam" id="TIGR00367">
    <property type="entry name" value="calcium/sodium antiporter"/>
    <property type="match status" value="1"/>
</dbReference>
<evidence type="ECO:0000256" key="4">
    <source>
        <dbReference type="ARBA" id="ARBA00023136"/>
    </source>
</evidence>
<evidence type="ECO:0000313" key="8">
    <source>
        <dbReference type="Proteomes" id="UP000029859"/>
    </source>
</evidence>
<dbReference type="Pfam" id="PF01699">
    <property type="entry name" value="Na_Ca_ex"/>
    <property type="match status" value="2"/>
</dbReference>
<comment type="caution">
    <text evidence="7">The sequence shown here is derived from an EMBL/GenBank/DDBJ whole genome shotgun (WGS) entry which is preliminary data.</text>
</comment>
<dbReference type="InterPro" id="IPR004481">
    <property type="entry name" value="K/Na/Ca-exchanger"/>
</dbReference>
<name>A0A099T085_METMT</name>
<protein>
    <submittedName>
        <fullName evidence="7">Sodium:proton exchanger</fullName>
    </submittedName>
</protein>
<dbReference type="PANTHER" id="PTHR10846:SF8">
    <property type="entry name" value="INNER MEMBRANE PROTEIN YRBG"/>
    <property type="match status" value="1"/>
</dbReference>
<evidence type="ECO:0000259" key="6">
    <source>
        <dbReference type="Pfam" id="PF01699"/>
    </source>
</evidence>
<sequence>MMLSNVAILLVGLILLVKGSDLFVSSASAIAKKLGVSEFIIGLTLVAIGTSIPELASSIAASLSQSSGIVVGNIVGSNIANIALIVGCAAIISVVKTDSDMLKRDGYIMLFATTLFLLFAFDLQLSRGEAVILILFYVAYVFFLFEDKSKYKDKSYFVEFIGYFVKFKYVGSMNNRIREGINGFNSDGKKETEKERGSISRDLLILAVSGIAVIFGAKYFVNEAIFFAQLFQLPDTFVGVTLVAVGTSLPELMVTISAARKGYGNIAIGNVIGSNITNIFLVLGISAFVFPLEITGLSIMFTIPFMIMISVVLLWFINTHWEIRRIEGIALIVLYALFLISLFKSEVAF</sequence>
<feature type="transmembrane region" description="Helical" evidence="5">
    <location>
        <begin position="266"/>
        <end position="290"/>
    </location>
</feature>
<feature type="transmembrane region" description="Helical" evidence="5">
    <location>
        <begin position="130"/>
        <end position="145"/>
    </location>
</feature>
<reference evidence="7 8" key="1">
    <citation type="submission" date="2014-09" db="EMBL/GenBank/DDBJ databases">
        <title>Draft genome sequence of an obligately methylotrophic methanogen, Methanococcoides methylutens, isolated from marine sediment.</title>
        <authorList>
            <person name="Guan Y."/>
            <person name="Ngugi D.K."/>
            <person name="Blom J."/>
            <person name="Ali S."/>
            <person name="Ferry J.G."/>
            <person name="Stingl U."/>
        </authorList>
    </citation>
    <scope>NUCLEOTIDE SEQUENCE [LARGE SCALE GENOMIC DNA]</scope>
    <source>
        <strain evidence="7 8">DSM 2657</strain>
    </source>
</reference>
<gene>
    <name evidence="7" type="ORF">LI82_06685</name>
</gene>
<organism evidence="7 8">
    <name type="scientific">Methanococcoides methylutens</name>
    <dbReference type="NCBI Taxonomy" id="2226"/>
    <lineage>
        <taxon>Archaea</taxon>
        <taxon>Methanobacteriati</taxon>
        <taxon>Methanobacteriota</taxon>
        <taxon>Stenosarchaea group</taxon>
        <taxon>Methanomicrobia</taxon>
        <taxon>Methanosarcinales</taxon>
        <taxon>Methanosarcinaceae</taxon>
        <taxon>Methanococcoides</taxon>
    </lineage>
</organism>
<evidence type="ECO:0000256" key="3">
    <source>
        <dbReference type="ARBA" id="ARBA00022989"/>
    </source>
</evidence>
<dbReference type="PANTHER" id="PTHR10846">
    <property type="entry name" value="SODIUM/POTASSIUM/CALCIUM EXCHANGER"/>
    <property type="match status" value="1"/>
</dbReference>
<evidence type="ECO:0000256" key="1">
    <source>
        <dbReference type="ARBA" id="ARBA00004141"/>
    </source>
</evidence>
<keyword evidence="4 5" id="KW-0472">Membrane</keyword>
<keyword evidence="3 5" id="KW-1133">Transmembrane helix</keyword>
<feature type="transmembrane region" description="Helical" evidence="5">
    <location>
        <begin position="296"/>
        <end position="317"/>
    </location>
</feature>
<keyword evidence="2 5" id="KW-0812">Transmembrane</keyword>
<dbReference type="GO" id="GO:0005886">
    <property type="term" value="C:plasma membrane"/>
    <property type="evidence" value="ECO:0007669"/>
    <property type="project" value="TreeGrafter"/>
</dbReference>
<dbReference type="InterPro" id="IPR044880">
    <property type="entry name" value="NCX_ion-bd_dom_sf"/>
</dbReference>
<evidence type="ECO:0000256" key="5">
    <source>
        <dbReference type="SAM" id="Phobius"/>
    </source>
</evidence>
<dbReference type="GO" id="GO:0006874">
    <property type="term" value="P:intracellular calcium ion homeostasis"/>
    <property type="evidence" value="ECO:0007669"/>
    <property type="project" value="TreeGrafter"/>
</dbReference>
<feature type="transmembrane region" description="Helical" evidence="5">
    <location>
        <begin position="326"/>
        <end position="343"/>
    </location>
</feature>
<keyword evidence="8" id="KW-1185">Reference proteome</keyword>
<evidence type="ECO:0000313" key="7">
    <source>
        <dbReference type="EMBL" id="KGK98557.1"/>
    </source>
</evidence>
<comment type="subcellular location">
    <subcellularLocation>
        <location evidence="1">Membrane</location>
        <topology evidence="1">Multi-pass membrane protein</topology>
    </subcellularLocation>
</comment>
<dbReference type="Proteomes" id="UP000029859">
    <property type="component" value="Unassembled WGS sequence"/>
</dbReference>
<dbReference type="Gene3D" id="1.20.1420.30">
    <property type="entry name" value="NCX, central ion-binding region"/>
    <property type="match status" value="2"/>
</dbReference>
<feature type="domain" description="Sodium/calcium exchanger membrane region" evidence="6">
    <location>
        <begin position="203"/>
        <end position="342"/>
    </location>
</feature>
<feature type="transmembrane region" description="Helical" evidence="5">
    <location>
        <begin position="107"/>
        <end position="124"/>
    </location>
</feature>
<dbReference type="AlphaFoldDB" id="A0A099T085"/>
<evidence type="ECO:0000256" key="2">
    <source>
        <dbReference type="ARBA" id="ARBA00022692"/>
    </source>
</evidence>
<dbReference type="InterPro" id="IPR004837">
    <property type="entry name" value="NaCa_Exmemb"/>
</dbReference>
<feature type="transmembrane region" description="Helical" evidence="5">
    <location>
        <begin position="203"/>
        <end position="221"/>
    </location>
</feature>
<feature type="transmembrane region" description="Helical" evidence="5">
    <location>
        <begin position="74"/>
        <end position="95"/>
    </location>
</feature>
<dbReference type="GO" id="GO:0005262">
    <property type="term" value="F:calcium channel activity"/>
    <property type="evidence" value="ECO:0007669"/>
    <property type="project" value="TreeGrafter"/>
</dbReference>
<proteinExistence type="predicted"/>
<dbReference type="EMBL" id="JRHO01000013">
    <property type="protein sequence ID" value="KGK98557.1"/>
    <property type="molecule type" value="Genomic_DNA"/>
</dbReference>
<feature type="domain" description="Sodium/calcium exchanger membrane region" evidence="6">
    <location>
        <begin position="6"/>
        <end position="145"/>
    </location>
</feature>
<dbReference type="GO" id="GO:0008273">
    <property type="term" value="F:calcium, potassium:sodium antiporter activity"/>
    <property type="evidence" value="ECO:0007669"/>
    <property type="project" value="TreeGrafter"/>
</dbReference>
<feature type="transmembrane region" description="Helical" evidence="5">
    <location>
        <begin position="236"/>
        <end position="254"/>
    </location>
</feature>
<accession>A0A099T085</accession>